<organism evidence="1 2">
    <name type="scientific">Quercus suber</name>
    <name type="common">Cork oak</name>
    <dbReference type="NCBI Taxonomy" id="58331"/>
    <lineage>
        <taxon>Eukaryota</taxon>
        <taxon>Viridiplantae</taxon>
        <taxon>Streptophyta</taxon>
        <taxon>Embryophyta</taxon>
        <taxon>Tracheophyta</taxon>
        <taxon>Spermatophyta</taxon>
        <taxon>Magnoliopsida</taxon>
        <taxon>eudicotyledons</taxon>
        <taxon>Gunneridae</taxon>
        <taxon>Pentapetalae</taxon>
        <taxon>rosids</taxon>
        <taxon>fabids</taxon>
        <taxon>Fagales</taxon>
        <taxon>Fagaceae</taxon>
        <taxon>Quercus</taxon>
    </lineage>
</organism>
<dbReference type="EMBL" id="PKMF04000441">
    <property type="protein sequence ID" value="KAK7831605.1"/>
    <property type="molecule type" value="Genomic_DNA"/>
</dbReference>
<protein>
    <recommendedName>
        <fullName evidence="3">Secreted protein</fullName>
    </recommendedName>
</protein>
<sequence>MQTWLSWVLMSTTTVDVLHSTYNATQAANFGRRKERKIIQNEEQKGYHLKVHKVAIFGLKAYFLFIFSGRHHDYGTFKVN</sequence>
<proteinExistence type="predicted"/>
<dbReference type="AlphaFoldDB" id="A0AAW0JXD9"/>
<name>A0AAW0JXD9_QUESU</name>
<evidence type="ECO:0000313" key="1">
    <source>
        <dbReference type="EMBL" id="KAK7831605.1"/>
    </source>
</evidence>
<evidence type="ECO:0008006" key="3">
    <source>
        <dbReference type="Google" id="ProtNLM"/>
    </source>
</evidence>
<comment type="caution">
    <text evidence="1">The sequence shown here is derived from an EMBL/GenBank/DDBJ whole genome shotgun (WGS) entry which is preliminary data.</text>
</comment>
<evidence type="ECO:0000313" key="2">
    <source>
        <dbReference type="Proteomes" id="UP000237347"/>
    </source>
</evidence>
<dbReference type="Proteomes" id="UP000237347">
    <property type="component" value="Unassembled WGS sequence"/>
</dbReference>
<gene>
    <name evidence="1" type="ORF">CFP56_027214</name>
</gene>
<accession>A0AAW0JXD9</accession>
<keyword evidence="2" id="KW-1185">Reference proteome</keyword>
<reference evidence="1 2" key="1">
    <citation type="journal article" date="2018" name="Sci. Data">
        <title>The draft genome sequence of cork oak.</title>
        <authorList>
            <person name="Ramos A.M."/>
            <person name="Usie A."/>
            <person name="Barbosa P."/>
            <person name="Barros P.M."/>
            <person name="Capote T."/>
            <person name="Chaves I."/>
            <person name="Simoes F."/>
            <person name="Abreu I."/>
            <person name="Carrasquinho I."/>
            <person name="Faro C."/>
            <person name="Guimaraes J.B."/>
            <person name="Mendonca D."/>
            <person name="Nobrega F."/>
            <person name="Rodrigues L."/>
            <person name="Saibo N.J.M."/>
            <person name="Varela M.C."/>
            <person name="Egas C."/>
            <person name="Matos J."/>
            <person name="Miguel C.M."/>
            <person name="Oliveira M.M."/>
            <person name="Ricardo C.P."/>
            <person name="Goncalves S."/>
        </authorList>
    </citation>
    <scope>NUCLEOTIDE SEQUENCE [LARGE SCALE GENOMIC DNA]</scope>
    <source>
        <strain evidence="2">cv. HL8</strain>
    </source>
</reference>